<evidence type="ECO:0000256" key="1">
    <source>
        <dbReference type="ARBA" id="ARBA00005664"/>
    </source>
</evidence>
<dbReference type="PANTHER" id="PTHR31306">
    <property type="entry name" value="ALPHA-1,6-MANNOSYLTRANSFERASE MNN11-RELATED"/>
    <property type="match status" value="1"/>
</dbReference>
<dbReference type="InParanoid" id="A0A1C7NKM6"/>
<comment type="caution">
    <text evidence="6">The sequence shown here is derived from an EMBL/GenBank/DDBJ whole genome shotgun (WGS) entry which is preliminary data.</text>
</comment>
<keyword evidence="2 6" id="KW-0328">Glycosyltransferase</keyword>
<dbReference type="EMBL" id="LUGH01000086">
    <property type="protein sequence ID" value="OBZ89625.1"/>
    <property type="molecule type" value="Genomic_DNA"/>
</dbReference>
<organism evidence="6 7">
    <name type="scientific">Choanephora cucurbitarum</name>
    <dbReference type="NCBI Taxonomy" id="101091"/>
    <lineage>
        <taxon>Eukaryota</taxon>
        <taxon>Fungi</taxon>
        <taxon>Fungi incertae sedis</taxon>
        <taxon>Mucoromycota</taxon>
        <taxon>Mucoromycotina</taxon>
        <taxon>Mucoromycetes</taxon>
        <taxon>Mucorales</taxon>
        <taxon>Mucorineae</taxon>
        <taxon>Choanephoraceae</taxon>
        <taxon>Choanephoroideae</taxon>
        <taxon>Choanephora</taxon>
    </lineage>
</organism>
<gene>
    <name evidence="6" type="primary">gma12</name>
    <name evidence="6" type="ORF">A0J61_02330</name>
</gene>
<dbReference type="Pfam" id="PF05637">
    <property type="entry name" value="Glyco_transf_34"/>
    <property type="match status" value="1"/>
</dbReference>
<keyword evidence="3 6" id="KW-0808">Transferase</keyword>
<evidence type="ECO:0000256" key="4">
    <source>
        <dbReference type="SAM" id="MobiDB-lite"/>
    </source>
</evidence>
<name>A0A1C7NKM6_9FUNG</name>
<reference evidence="6 7" key="1">
    <citation type="submission" date="2016-03" db="EMBL/GenBank/DDBJ databases">
        <title>Choanephora cucurbitarum.</title>
        <authorList>
            <person name="Min B."/>
            <person name="Park H."/>
            <person name="Park J.-H."/>
            <person name="Shin H.-D."/>
            <person name="Choi I.-G."/>
        </authorList>
    </citation>
    <scope>NUCLEOTIDE SEQUENCE [LARGE SCALE GENOMIC DNA]</scope>
    <source>
        <strain evidence="6 7">KUS-F28377</strain>
    </source>
</reference>
<dbReference type="GO" id="GO:0016757">
    <property type="term" value="F:glycosyltransferase activity"/>
    <property type="evidence" value="ECO:0007669"/>
    <property type="project" value="UniProtKB-KW"/>
</dbReference>
<dbReference type="STRING" id="101091.A0A1C7NKM6"/>
<sequence length="638" mass="72437">MAGGSDLPFPNNSRAEGTSLFGGARFGRKKRTIIILLLVVVFFVLWFNSDLDRSSAVSVGNYVPDDATGISPDEQKASEHKNVLEEEEQLIEEEEEVQDMPVAHTEPVSTSKKPPTVKKPSESTLKPVTTISMTPQHFKYFVVIASKADSMSRRQLIRDTYFGQKDNIEPCMKRDKGVNYMFWVYGNEPTPKSAERRLYETEKMEWNDLEKVTATTYSQDAVLKWVNTNLAARGVTFDYLIIQDAHSVIQFNYIQQQVLNEVGKMWEVKKGATDLVWVSPEHENVLVAGSEAIKKVLENETQFKDIVAEGALMTNYYEFYRSIKVQLNFVTARKEVDRLVETMSQLPVFIEKDDSFITWTNTIESIPDMPIAVTDVYQDGDFASVAKTIKIGVTSLCKPLEKASIAVMTSSFIYADSCMEPSAALAADNKREYAKAHNYAFVARSTEFAQQEVRSVKRRTVWGKIDAVQKVLPRYDWLFWMDMDAVIMNPDITVQDILDDLRKKYPDGPRAFESKIDLVIAKPTKDKMINAGVFFLRNTPWAQKFLNDVQASKNWYNQGPSYEQGAMWDLIQLPGYKEHVLLLENDDHTFNTLPKRYVPGDFIVHFAPDKCPGPAVLKGLEAAQLIQEGEIITSFEEA</sequence>
<evidence type="ECO:0000313" key="7">
    <source>
        <dbReference type="Proteomes" id="UP000093000"/>
    </source>
</evidence>
<feature type="region of interest" description="Disordered" evidence="4">
    <location>
        <begin position="91"/>
        <end position="123"/>
    </location>
</feature>
<dbReference type="GO" id="GO:0000139">
    <property type="term" value="C:Golgi membrane"/>
    <property type="evidence" value="ECO:0007669"/>
    <property type="project" value="TreeGrafter"/>
</dbReference>
<dbReference type="InterPro" id="IPR029044">
    <property type="entry name" value="Nucleotide-diphossugar_trans"/>
</dbReference>
<dbReference type="Proteomes" id="UP000093000">
    <property type="component" value="Unassembled WGS sequence"/>
</dbReference>
<dbReference type="InterPro" id="IPR008630">
    <property type="entry name" value="Glyco_trans_34"/>
</dbReference>
<dbReference type="GO" id="GO:0006487">
    <property type="term" value="P:protein N-linked glycosylation"/>
    <property type="evidence" value="ECO:0007669"/>
    <property type="project" value="TreeGrafter"/>
</dbReference>
<dbReference type="OrthoDB" id="205108at2759"/>
<keyword evidence="5" id="KW-1133">Transmembrane helix</keyword>
<dbReference type="PANTHER" id="PTHR31306:SF4">
    <property type="entry name" value="ALPHA-1,2-GALACTOSYLTRANSFERASE"/>
    <property type="match status" value="1"/>
</dbReference>
<feature type="region of interest" description="Disordered" evidence="4">
    <location>
        <begin position="1"/>
        <end position="20"/>
    </location>
</feature>
<keyword evidence="7" id="KW-1185">Reference proteome</keyword>
<dbReference type="AlphaFoldDB" id="A0A1C7NKM6"/>
<evidence type="ECO:0000256" key="3">
    <source>
        <dbReference type="ARBA" id="ARBA00022679"/>
    </source>
</evidence>
<evidence type="ECO:0000256" key="2">
    <source>
        <dbReference type="ARBA" id="ARBA00022676"/>
    </source>
</evidence>
<proteinExistence type="inferred from homology"/>
<dbReference type="Gene3D" id="3.90.550.10">
    <property type="entry name" value="Spore Coat Polysaccharide Biosynthesis Protein SpsA, Chain A"/>
    <property type="match status" value="1"/>
</dbReference>
<keyword evidence="5" id="KW-0812">Transmembrane</keyword>
<keyword evidence="5" id="KW-0472">Membrane</keyword>
<comment type="similarity">
    <text evidence="1">Belongs to the glycosyltransferase 34 family.</text>
</comment>
<protein>
    <submittedName>
        <fullName evidence="6">Alpha-1,2-galactosyltransferase</fullName>
    </submittedName>
</protein>
<feature type="transmembrane region" description="Helical" evidence="5">
    <location>
        <begin position="32"/>
        <end position="49"/>
    </location>
</feature>
<evidence type="ECO:0000256" key="5">
    <source>
        <dbReference type="SAM" id="Phobius"/>
    </source>
</evidence>
<evidence type="ECO:0000313" key="6">
    <source>
        <dbReference type="EMBL" id="OBZ89625.1"/>
    </source>
</evidence>
<accession>A0A1C7NKM6</accession>